<dbReference type="Gene3D" id="3.40.50.300">
    <property type="entry name" value="P-loop containing nucleotide triphosphate hydrolases"/>
    <property type="match status" value="1"/>
</dbReference>
<evidence type="ECO:0000313" key="2">
    <source>
        <dbReference type="EMBL" id="MCE3217056.1"/>
    </source>
</evidence>
<feature type="domain" description="NB-ARC" evidence="1">
    <location>
        <begin position="31"/>
        <end position="105"/>
    </location>
</feature>
<dbReference type="Pfam" id="PF00931">
    <property type="entry name" value="NB-ARC"/>
    <property type="match status" value="1"/>
</dbReference>
<name>A0ABS8WZS7_DATST</name>
<comment type="caution">
    <text evidence="2">The sequence shown here is derived from an EMBL/GenBank/DDBJ whole genome shotgun (WGS) entry which is preliminary data.</text>
</comment>
<organism evidence="2 3">
    <name type="scientific">Datura stramonium</name>
    <name type="common">Jimsonweed</name>
    <name type="synonym">Common thornapple</name>
    <dbReference type="NCBI Taxonomy" id="4076"/>
    <lineage>
        <taxon>Eukaryota</taxon>
        <taxon>Viridiplantae</taxon>
        <taxon>Streptophyta</taxon>
        <taxon>Embryophyta</taxon>
        <taxon>Tracheophyta</taxon>
        <taxon>Spermatophyta</taxon>
        <taxon>Magnoliopsida</taxon>
        <taxon>eudicotyledons</taxon>
        <taxon>Gunneridae</taxon>
        <taxon>Pentapetalae</taxon>
        <taxon>asterids</taxon>
        <taxon>lamiids</taxon>
        <taxon>Solanales</taxon>
        <taxon>Solanaceae</taxon>
        <taxon>Solanoideae</taxon>
        <taxon>Datureae</taxon>
        <taxon>Datura</taxon>
    </lineage>
</organism>
<proteinExistence type="predicted"/>
<dbReference type="Proteomes" id="UP000823775">
    <property type="component" value="Unassembled WGS sequence"/>
</dbReference>
<accession>A0ABS8WZS7</accession>
<sequence length="114" mass="12858">MENFEKTTADAKVSTRCSFSLDNEEFVWAFKEEIEQIIQRLTGGTKERDVISIVGMGGLGKATLAKRCTTTRSIADHFDIGAFCTISQRYSIRKLLAEILKQVTCRVKARHQRG</sequence>
<dbReference type="InterPro" id="IPR027417">
    <property type="entry name" value="P-loop_NTPase"/>
</dbReference>
<dbReference type="SUPFAM" id="SSF52540">
    <property type="entry name" value="P-loop containing nucleoside triphosphate hydrolases"/>
    <property type="match status" value="1"/>
</dbReference>
<reference evidence="2 3" key="1">
    <citation type="journal article" date="2021" name="BMC Genomics">
        <title>Datura genome reveals duplications of psychoactive alkaloid biosynthetic genes and high mutation rate following tissue culture.</title>
        <authorList>
            <person name="Rajewski A."/>
            <person name="Carter-House D."/>
            <person name="Stajich J."/>
            <person name="Litt A."/>
        </authorList>
    </citation>
    <scope>NUCLEOTIDE SEQUENCE [LARGE SCALE GENOMIC DNA]</scope>
    <source>
        <strain evidence="2">AR-01</strain>
    </source>
</reference>
<dbReference type="EMBL" id="JACEIK010015576">
    <property type="protein sequence ID" value="MCE3217056.1"/>
    <property type="molecule type" value="Genomic_DNA"/>
</dbReference>
<dbReference type="InterPro" id="IPR002182">
    <property type="entry name" value="NB-ARC"/>
</dbReference>
<protein>
    <recommendedName>
        <fullName evidence="1">NB-ARC domain-containing protein</fullName>
    </recommendedName>
</protein>
<evidence type="ECO:0000313" key="3">
    <source>
        <dbReference type="Proteomes" id="UP000823775"/>
    </source>
</evidence>
<keyword evidence="3" id="KW-1185">Reference proteome</keyword>
<evidence type="ECO:0000259" key="1">
    <source>
        <dbReference type="Pfam" id="PF00931"/>
    </source>
</evidence>
<dbReference type="PANTHER" id="PTHR19338:SF39">
    <property type="entry name" value="TOSPOVIRUS RESISTANCE PROTEIN D"/>
    <property type="match status" value="1"/>
</dbReference>
<gene>
    <name evidence="2" type="ORF">HAX54_010198</name>
</gene>
<dbReference type="PANTHER" id="PTHR19338">
    <property type="entry name" value="TRANSLOCASE OF INNER MITOCHONDRIAL MEMBRANE 13 HOMOLOG"/>
    <property type="match status" value="1"/>
</dbReference>